<dbReference type="Proteomes" id="UP001454036">
    <property type="component" value="Unassembled WGS sequence"/>
</dbReference>
<feature type="transmembrane region" description="Helical" evidence="1">
    <location>
        <begin position="9"/>
        <end position="30"/>
    </location>
</feature>
<protein>
    <submittedName>
        <fullName evidence="2">Uncharacterized protein</fullName>
    </submittedName>
</protein>
<dbReference type="PANTHER" id="PTHR35465:SF1">
    <property type="entry name" value="PHOSPHATIDYLINOSITOL-GLYCAN BIOSYNTHESIS CLASS X PROTEIN"/>
    <property type="match status" value="1"/>
</dbReference>
<keyword evidence="3" id="KW-1185">Reference proteome</keyword>
<proteinExistence type="predicted"/>
<reference evidence="2 3" key="1">
    <citation type="submission" date="2024-01" db="EMBL/GenBank/DDBJ databases">
        <title>The complete chloroplast genome sequence of Lithospermum erythrorhizon: insights into the phylogenetic relationship among Boraginaceae species and the maternal lineages of purple gromwells.</title>
        <authorList>
            <person name="Okada T."/>
            <person name="Watanabe K."/>
        </authorList>
    </citation>
    <scope>NUCLEOTIDE SEQUENCE [LARGE SCALE GENOMIC DNA]</scope>
</reference>
<accession>A0AAV3PWC2</accession>
<keyword evidence="1" id="KW-0812">Transmembrane</keyword>
<dbReference type="EMBL" id="BAABME010002792">
    <property type="protein sequence ID" value="GAA0156127.1"/>
    <property type="molecule type" value="Genomic_DNA"/>
</dbReference>
<dbReference type="AlphaFoldDB" id="A0AAV3PWC2"/>
<evidence type="ECO:0000313" key="2">
    <source>
        <dbReference type="EMBL" id="GAA0156127.1"/>
    </source>
</evidence>
<sequence>MVIHFTDTILIHFLLIILCSFTFIHGTILLDNNKFLNVGDELLYENLPLQKGSCQYQLLGLKSNSWYEVKISYPASIPASFSIELKKGILDLNQKFSRKLLNTEKLVFKTDNFDLVDGEGGWFVLVSVEPEGVVAIQQAKEREHVTFNIVCDELVLGIPHKAWVVVVFVVICLGVAFVVPGFLPSYLLPKEQTAHLVSDVSKDS</sequence>
<organism evidence="2 3">
    <name type="scientific">Lithospermum erythrorhizon</name>
    <name type="common">Purple gromwell</name>
    <name type="synonym">Lithospermum officinale var. erythrorhizon</name>
    <dbReference type="NCBI Taxonomy" id="34254"/>
    <lineage>
        <taxon>Eukaryota</taxon>
        <taxon>Viridiplantae</taxon>
        <taxon>Streptophyta</taxon>
        <taxon>Embryophyta</taxon>
        <taxon>Tracheophyta</taxon>
        <taxon>Spermatophyta</taxon>
        <taxon>Magnoliopsida</taxon>
        <taxon>eudicotyledons</taxon>
        <taxon>Gunneridae</taxon>
        <taxon>Pentapetalae</taxon>
        <taxon>asterids</taxon>
        <taxon>lamiids</taxon>
        <taxon>Boraginales</taxon>
        <taxon>Boraginaceae</taxon>
        <taxon>Boraginoideae</taxon>
        <taxon>Lithospermeae</taxon>
        <taxon>Lithospermum</taxon>
    </lineage>
</organism>
<name>A0AAV3PWC2_LITER</name>
<feature type="transmembrane region" description="Helical" evidence="1">
    <location>
        <begin position="162"/>
        <end position="183"/>
    </location>
</feature>
<keyword evidence="1" id="KW-1133">Transmembrane helix</keyword>
<evidence type="ECO:0000313" key="3">
    <source>
        <dbReference type="Proteomes" id="UP001454036"/>
    </source>
</evidence>
<evidence type="ECO:0000256" key="1">
    <source>
        <dbReference type="SAM" id="Phobius"/>
    </source>
</evidence>
<dbReference type="PANTHER" id="PTHR35465">
    <property type="entry name" value="CAVEOLIN-1 PROTEIN"/>
    <property type="match status" value="1"/>
</dbReference>
<gene>
    <name evidence="2" type="ORF">LIER_13691</name>
</gene>
<keyword evidence="1" id="KW-0472">Membrane</keyword>
<comment type="caution">
    <text evidence="2">The sequence shown here is derived from an EMBL/GenBank/DDBJ whole genome shotgun (WGS) entry which is preliminary data.</text>
</comment>